<comment type="caution">
    <text evidence="2">The sequence shown here is derived from an EMBL/GenBank/DDBJ whole genome shotgun (WGS) entry which is preliminary data.</text>
</comment>
<accession>A0A5C5RK23</accession>
<proteinExistence type="predicted"/>
<dbReference type="PROSITE" id="PS51257">
    <property type="entry name" value="PROKAR_LIPOPROTEIN"/>
    <property type="match status" value="1"/>
</dbReference>
<keyword evidence="1" id="KW-0732">Signal</keyword>
<dbReference type="OrthoDB" id="4774295at2"/>
<keyword evidence="3" id="KW-1185">Reference proteome</keyword>
<evidence type="ECO:0000256" key="1">
    <source>
        <dbReference type="SAM" id="SignalP"/>
    </source>
</evidence>
<dbReference type="RefSeq" id="WP_146434977.1">
    <property type="nucleotide sequence ID" value="NZ_VIGV01000004.1"/>
</dbReference>
<evidence type="ECO:0000313" key="2">
    <source>
        <dbReference type="EMBL" id="TWS23379.1"/>
    </source>
</evidence>
<organism evidence="2 3">
    <name type="scientific">Tsukamurella sputi</name>
    <dbReference type="NCBI Taxonomy" id="2591848"/>
    <lineage>
        <taxon>Bacteria</taxon>
        <taxon>Bacillati</taxon>
        <taxon>Actinomycetota</taxon>
        <taxon>Actinomycetes</taxon>
        <taxon>Mycobacteriales</taxon>
        <taxon>Tsukamurellaceae</taxon>
        <taxon>Tsukamurella</taxon>
    </lineage>
</organism>
<evidence type="ECO:0000313" key="3">
    <source>
        <dbReference type="Proteomes" id="UP000319792"/>
    </source>
</evidence>
<protein>
    <recommendedName>
        <fullName evidence="4">Lipoprotein</fullName>
    </recommendedName>
</protein>
<dbReference type="Proteomes" id="UP000319792">
    <property type="component" value="Unassembled WGS sequence"/>
</dbReference>
<sequence>MTTGRTRPVRRGAAAIAGAAALISLAACTPVAGSGSAQPTDVAAYQSTVASSRAAAAAAAKTSACTAWRAAFDKRNPLTDATIAATKDGKWTWDSIGPAINAELAAIATESGTLPGIVATPDLAPTIRTLMTDYKTKLDAYGEGLRADQAARSTSTDSWSRSNPALDALQTVTNNVQGICSIG</sequence>
<evidence type="ECO:0008006" key="4">
    <source>
        <dbReference type="Google" id="ProtNLM"/>
    </source>
</evidence>
<gene>
    <name evidence="2" type="ORF">FK268_13895</name>
</gene>
<reference evidence="2 3" key="2">
    <citation type="submission" date="2019-08" db="EMBL/GenBank/DDBJ databases">
        <title>Tsukamurella conjunctivitidis sp. nov., Tsukamurella assacharolytica sp. nov. and Tsukamurella sputae sp. nov. isolated from patients with conjunctivitis, bacteraemia (lymphoma) and respiratory infection (sputum) in Hong Kong.</title>
        <authorList>
            <person name="Fok K.M.N."/>
            <person name="Fong J.Y.H."/>
        </authorList>
    </citation>
    <scope>NUCLEOTIDE SEQUENCE [LARGE SCALE GENOMIC DNA]</scope>
    <source>
        <strain evidence="2 3">HKU70</strain>
    </source>
</reference>
<name>A0A5C5RK23_9ACTN</name>
<dbReference type="AlphaFoldDB" id="A0A5C5RK23"/>
<dbReference type="EMBL" id="VIGV01000004">
    <property type="protein sequence ID" value="TWS23379.1"/>
    <property type="molecule type" value="Genomic_DNA"/>
</dbReference>
<feature type="chain" id="PRO_5038393696" description="Lipoprotein" evidence="1">
    <location>
        <begin position="27"/>
        <end position="183"/>
    </location>
</feature>
<feature type="signal peptide" evidence="1">
    <location>
        <begin position="1"/>
        <end position="26"/>
    </location>
</feature>
<reference evidence="2 3" key="1">
    <citation type="submission" date="2019-06" db="EMBL/GenBank/DDBJ databases">
        <authorList>
            <person name="Teng J.L.L."/>
            <person name="Lee H.H."/>
            <person name="Lau S.K.P."/>
            <person name="Woo P.C.Y."/>
        </authorList>
    </citation>
    <scope>NUCLEOTIDE SEQUENCE [LARGE SCALE GENOMIC DNA]</scope>
    <source>
        <strain evidence="2 3">HKU70</strain>
    </source>
</reference>